<dbReference type="Proteomes" id="UP000589716">
    <property type="component" value="Unassembled WGS sequence"/>
</dbReference>
<organism evidence="4 5">
    <name type="scientific">Ottowia beijingensis</name>
    <dbReference type="NCBI Taxonomy" id="1207057"/>
    <lineage>
        <taxon>Bacteria</taxon>
        <taxon>Pseudomonadati</taxon>
        <taxon>Pseudomonadota</taxon>
        <taxon>Betaproteobacteria</taxon>
        <taxon>Burkholderiales</taxon>
        <taxon>Comamonadaceae</taxon>
        <taxon>Ottowia</taxon>
    </lineage>
</organism>
<dbReference type="Pfam" id="PF01206">
    <property type="entry name" value="TusA"/>
    <property type="match status" value="1"/>
</dbReference>
<dbReference type="GO" id="GO:0016740">
    <property type="term" value="F:transferase activity"/>
    <property type="evidence" value="ECO:0007669"/>
    <property type="project" value="UniProtKB-KW"/>
</dbReference>
<dbReference type="AlphaFoldDB" id="A0A853ITV4"/>
<dbReference type="Gene3D" id="3.30.110.40">
    <property type="entry name" value="TusA-like domain"/>
    <property type="match status" value="1"/>
</dbReference>
<dbReference type="PANTHER" id="PTHR33279">
    <property type="entry name" value="SULFUR CARRIER PROTEIN YEDF-RELATED"/>
    <property type="match status" value="1"/>
</dbReference>
<dbReference type="EMBL" id="JACCKX010000001">
    <property type="protein sequence ID" value="NZA01214.1"/>
    <property type="molecule type" value="Genomic_DNA"/>
</dbReference>
<feature type="domain" description="UPF0033" evidence="3">
    <location>
        <begin position="45"/>
        <end position="108"/>
    </location>
</feature>
<sequence>MRWPTGCARAGTSRCSSPPRKTPSGAAGWIDAQSLHGYRQRSRRTGLNCPLPILKAKKGLAELQSGQLLKVLSTDPGAVRDFEAFARQTGNELVEQTTEGNTTAHILRRR</sequence>
<dbReference type="InterPro" id="IPR001455">
    <property type="entry name" value="TusA-like"/>
</dbReference>
<reference evidence="4 5" key="1">
    <citation type="submission" date="2020-07" db="EMBL/GenBank/DDBJ databases">
        <authorList>
            <person name="Maaloum M."/>
        </authorList>
    </citation>
    <scope>NUCLEOTIDE SEQUENCE [LARGE SCALE GENOMIC DNA]</scope>
    <source>
        <strain evidence="4 5">GCS-AN-3</strain>
    </source>
</reference>
<evidence type="ECO:0000256" key="2">
    <source>
        <dbReference type="SAM" id="MobiDB-lite"/>
    </source>
</evidence>
<evidence type="ECO:0000313" key="4">
    <source>
        <dbReference type="EMBL" id="NZA01214.1"/>
    </source>
</evidence>
<dbReference type="InterPro" id="IPR036868">
    <property type="entry name" value="TusA-like_sf"/>
</dbReference>
<dbReference type="SUPFAM" id="SSF64307">
    <property type="entry name" value="SirA-like"/>
    <property type="match status" value="1"/>
</dbReference>
<protein>
    <submittedName>
        <fullName evidence="4">Sulfurtransferase TusA family protein</fullName>
    </submittedName>
</protein>
<evidence type="ECO:0000256" key="1">
    <source>
        <dbReference type="ARBA" id="ARBA00008984"/>
    </source>
</evidence>
<evidence type="ECO:0000313" key="5">
    <source>
        <dbReference type="Proteomes" id="UP000589716"/>
    </source>
</evidence>
<gene>
    <name evidence="4" type="ORF">H0I39_04505</name>
</gene>
<keyword evidence="4" id="KW-0808">Transferase</keyword>
<keyword evidence="5" id="KW-1185">Reference proteome</keyword>
<dbReference type="CDD" id="cd00291">
    <property type="entry name" value="SirA_YedF_YeeD"/>
    <property type="match status" value="1"/>
</dbReference>
<evidence type="ECO:0000259" key="3">
    <source>
        <dbReference type="Pfam" id="PF01206"/>
    </source>
</evidence>
<comment type="caution">
    <text evidence="4">The sequence shown here is derived from an EMBL/GenBank/DDBJ whole genome shotgun (WGS) entry which is preliminary data.</text>
</comment>
<dbReference type="PANTHER" id="PTHR33279:SF6">
    <property type="entry name" value="SULFUR CARRIER PROTEIN YEDF-RELATED"/>
    <property type="match status" value="1"/>
</dbReference>
<proteinExistence type="inferred from homology"/>
<comment type="similarity">
    <text evidence="1">Belongs to the sulfur carrier protein TusA family.</text>
</comment>
<accession>A0A853ITV4</accession>
<name>A0A853ITV4_9BURK</name>
<feature type="region of interest" description="Disordered" evidence="2">
    <location>
        <begin position="1"/>
        <end position="28"/>
    </location>
</feature>